<dbReference type="AlphaFoldDB" id="A0A8H9LZU0"/>
<evidence type="ECO:0000256" key="1">
    <source>
        <dbReference type="ARBA" id="ARBA00022857"/>
    </source>
</evidence>
<dbReference type="Proteomes" id="UP000623776">
    <property type="component" value="Unassembled WGS sequence"/>
</dbReference>
<dbReference type="SMART" id="SM00829">
    <property type="entry name" value="PKS_ER"/>
    <property type="match status" value="1"/>
</dbReference>
<dbReference type="RefSeq" id="WP_189463503.1">
    <property type="nucleotide sequence ID" value="NZ_BMXN01000008.1"/>
</dbReference>
<evidence type="ECO:0000313" key="5">
    <source>
        <dbReference type="Proteomes" id="UP000623776"/>
    </source>
</evidence>
<name>A0A8H9LZU0_9GAMM</name>
<evidence type="ECO:0000313" key="4">
    <source>
        <dbReference type="EMBL" id="GGW26490.1"/>
    </source>
</evidence>
<dbReference type="SUPFAM" id="SSF50129">
    <property type="entry name" value="GroES-like"/>
    <property type="match status" value="1"/>
</dbReference>
<dbReference type="Pfam" id="PF08240">
    <property type="entry name" value="ADH_N"/>
    <property type="match status" value="1"/>
</dbReference>
<accession>A0A8H9LZU0</accession>
<dbReference type="Gene3D" id="3.40.50.720">
    <property type="entry name" value="NAD(P)-binding Rossmann-like Domain"/>
    <property type="match status" value="1"/>
</dbReference>
<sequence length="317" mass="35033">MHRHALTYRTFGNPLETLNMETAEVPELSANKLRVSMLCASVNPSDLIPIHGAYSHRIALPAVAGYEGVGRVMEAPQAYASLIGKRVLPLRGEGTWQTLVDCDPALAVPVPDDIPDAVAARAYINPLAALTMLEMWPVRGKRVLLTGAGSNCAEYLGTWAYQHGAREVIGVYRSESRAARLEQLGIRPLSLQDTSQITHVARVSDVVFDALGGPVASNILQSMAPGAMFIAYGLLTGQAVQLDGKPRAHYRRFHLRDSLARMPADTWQHQFLAIWKLLSQLEMPNYRVFAWQDWQRAVEAVLQPQSQKSLLDFTRLA</sequence>
<dbReference type="Pfam" id="PF00107">
    <property type="entry name" value="ADH_zinc_N"/>
    <property type="match status" value="1"/>
</dbReference>
<comment type="caution">
    <text evidence="4">The sequence shown here is derived from an EMBL/GenBank/DDBJ whole genome shotgun (WGS) entry which is preliminary data.</text>
</comment>
<dbReference type="EMBL" id="BMXN01000008">
    <property type="protein sequence ID" value="GGW26490.1"/>
    <property type="molecule type" value="Genomic_DNA"/>
</dbReference>
<dbReference type="CDD" id="cd05282">
    <property type="entry name" value="ETR_like"/>
    <property type="match status" value="1"/>
</dbReference>
<dbReference type="GO" id="GO:0016651">
    <property type="term" value="F:oxidoreductase activity, acting on NAD(P)H"/>
    <property type="evidence" value="ECO:0007669"/>
    <property type="project" value="TreeGrafter"/>
</dbReference>
<dbReference type="InterPro" id="IPR011032">
    <property type="entry name" value="GroES-like_sf"/>
</dbReference>
<organism evidence="4 5">
    <name type="scientific">Vreelandella hamiltonii</name>
    <dbReference type="NCBI Taxonomy" id="502829"/>
    <lineage>
        <taxon>Bacteria</taxon>
        <taxon>Pseudomonadati</taxon>
        <taxon>Pseudomonadota</taxon>
        <taxon>Gammaproteobacteria</taxon>
        <taxon>Oceanospirillales</taxon>
        <taxon>Halomonadaceae</taxon>
        <taxon>Vreelandella</taxon>
    </lineage>
</organism>
<keyword evidence="2" id="KW-0560">Oxidoreductase</keyword>
<proteinExistence type="predicted"/>
<dbReference type="InterPro" id="IPR036291">
    <property type="entry name" value="NAD(P)-bd_dom_sf"/>
</dbReference>
<keyword evidence="5" id="KW-1185">Reference proteome</keyword>
<dbReference type="Gene3D" id="3.90.180.10">
    <property type="entry name" value="Medium-chain alcohol dehydrogenases, catalytic domain"/>
    <property type="match status" value="1"/>
</dbReference>
<dbReference type="InterPro" id="IPR020843">
    <property type="entry name" value="ER"/>
</dbReference>
<feature type="domain" description="Enoyl reductase (ER)" evidence="3">
    <location>
        <begin position="13"/>
        <end position="311"/>
    </location>
</feature>
<dbReference type="GO" id="GO:0070402">
    <property type="term" value="F:NADPH binding"/>
    <property type="evidence" value="ECO:0007669"/>
    <property type="project" value="TreeGrafter"/>
</dbReference>
<gene>
    <name evidence="4" type="ORF">GCM10007157_18430</name>
</gene>
<evidence type="ECO:0000259" key="3">
    <source>
        <dbReference type="SMART" id="SM00829"/>
    </source>
</evidence>
<dbReference type="SUPFAM" id="SSF51735">
    <property type="entry name" value="NAD(P)-binding Rossmann-fold domains"/>
    <property type="match status" value="1"/>
</dbReference>
<dbReference type="InterPro" id="IPR013149">
    <property type="entry name" value="ADH-like_C"/>
</dbReference>
<reference evidence="5" key="1">
    <citation type="journal article" date="2019" name="Int. J. Syst. Evol. Microbiol.">
        <title>The Global Catalogue of Microorganisms (GCM) 10K type strain sequencing project: providing services to taxonomists for standard genome sequencing and annotation.</title>
        <authorList>
            <consortium name="The Broad Institute Genomics Platform"/>
            <consortium name="The Broad Institute Genome Sequencing Center for Infectious Disease"/>
            <person name="Wu L."/>
            <person name="Ma J."/>
        </authorList>
    </citation>
    <scope>NUCLEOTIDE SEQUENCE [LARGE SCALE GENOMIC DNA]</scope>
    <source>
        <strain evidence="5">KCTC 22154</strain>
    </source>
</reference>
<dbReference type="PANTHER" id="PTHR48106:SF18">
    <property type="entry name" value="QUINONE OXIDOREDUCTASE PIG3"/>
    <property type="match status" value="1"/>
</dbReference>
<evidence type="ECO:0000256" key="2">
    <source>
        <dbReference type="ARBA" id="ARBA00023002"/>
    </source>
</evidence>
<dbReference type="InterPro" id="IPR013154">
    <property type="entry name" value="ADH-like_N"/>
</dbReference>
<dbReference type="PANTHER" id="PTHR48106">
    <property type="entry name" value="QUINONE OXIDOREDUCTASE PIG3-RELATED"/>
    <property type="match status" value="1"/>
</dbReference>
<protein>
    <submittedName>
        <fullName evidence="4">Alcohol dehydrogenase</fullName>
    </submittedName>
</protein>
<keyword evidence="1" id="KW-0521">NADP</keyword>